<evidence type="ECO:0000256" key="2">
    <source>
        <dbReference type="ARBA" id="ARBA00003906"/>
    </source>
</evidence>
<evidence type="ECO:0000256" key="6">
    <source>
        <dbReference type="ARBA" id="ARBA00013321"/>
    </source>
</evidence>
<accession>A0A0S3PRX3</accession>
<dbReference type="GO" id="GO:0004591">
    <property type="term" value="F:oxoglutarate dehydrogenase (succinyl-transferring) activity"/>
    <property type="evidence" value="ECO:0007669"/>
    <property type="project" value="UniProtKB-EC"/>
</dbReference>
<dbReference type="InterPro" id="IPR005475">
    <property type="entry name" value="Transketolase-like_Pyr-bd"/>
</dbReference>
<dbReference type="InterPro" id="IPR011603">
    <property type="entry name" value="2oxoglutarate_DH_E1"/>
</dbReference>
<evidence type="ECO:0000256" key="10">
    <source>
        <dbReference type="ARBA" id="ARBA00030680"/>
    </source>
</evidence>
<keyword evidence="7 12" id="KW-0560">Oxidoreductase</keyword>
<dbReference type="SMART" id="SM00861">
    <property type="entry name" value="Transket_pyr"/>
    <property type="match status" value="1"/>
</dbReference>
<dbReference type="InterPro" id="IPR032106">
    <property type="entry name" value="2-oxogl_dehyd_N"/>
</dbReference>
<dbReference type="EC" id="1.2.4.2" evidence="5"/>
<dbReference type="PANTHER" id="PTHR23152">
    <property type="entry name" value="2-OXOGLUTARATE DEHYDROGENASE"/>
    <property type="match status" value="1"/>
</dbReference>
<evidence type="ECO:0000256" key="1">
    <source>
        <dbReference type="ARBA" id="ARBA00001964"/>
    </source>
</evidence>
<dbReference type="NCBIfam" id="NF008907">
    <property type="entry name" value="PRK12270.1"/>
    <property type="match status" value="1"/>
</dbReference>
<dbReference type="NCBIfam" id="NF006914">
    <property type="entry name" value="PRK09404.1"/>
    <property type="match status" value="1"/>
</dbReference>
<evidence type="ECO:0000313" key="13">
    <source>
        <dbReference type="Proteomes" id="UP000236884"/>
    </source>
</evidence>
<dbReference type="GO" id="GO:0006099">
    <property type="term" value="P:tricarboxylic acid cycle"/>
    <property type="evidence" value="ECO:0007669"/>
    <property type="project" value="TreeGrafter"/>
</dbReference>
<dbReference type="GO" id="GO:0005829">
    <property type="term" value="C:cytosol"/>
    <property type="evidence" value="ECO:0007669"/>
    <property type="project" value="TreeGrafter"/>
</dbReference>
<dbReference type="Pfam" id="PF02779">
    <property type="entry name" value="Transket_pyr"/>
    <property type="match status" value="1"/>
</dbReference>
<dbReference type="RefSeq" id="WP_096353005.1">
    <property type="nucleotide sequence ID" value="NZ_AP014946.1"/>
</dbReference>
<dbReference type="InterPro" id="IPR029061">
    <property type="entry name" value="THDP-binding"/>
</dbReference>
<dbReference type="InterPro" id="IPR001017">
    <property type="entry name" value="DH_E1"/>
</dbReference>
<dbReference type="Pfam" id="PF16870">
    <property type="entry name" value="OxoGdeHyase_C"/>
    <property type="match status" value="1"/>
</dbReference>
<dbReference type="EMBL" id="AP014946">
    <property type="protein sequence ID" value="BAT58693.1"/>
    <property type="molecule type" value="Genomic_DNA"/>
</dbReference>
<feature type="domain" description="Transketolase-like pyrimidine-binding" evidence="11">
    <location>
        <begin position="627"/>
        <end position="820"/>
    </location>
</feature>
<keyword evidence="8" id="KW-0786">Thiamine pyrophosphate</keyword>
<dbReference type="OrthoDB" id="9759785at2"/>
<evidence type="ECO:0000256" key="4">
    <source>
        <dbReference type="ARBA" id="ARBA00011301"/>
    </source>
</evidence>
<dbReference type="InterPro" id="IPR042179">
    <property type="entry name" value="KGD_C_sf"/>
</dbReference>
<dbReference type="Pfam" id="PF00676">
    <property type="entry name" value="E1_dh"/>
    <property type="match status" value="1"/>
</dbReference>
<dbReference type="KEGG" id="vgo:GJW-30_1_01220"/>
<protein>
    <recommendedName>
        <fullName evidence="6">2-oxoglutarate dehydrogenase E1 component</fullName>
        <ecNumber evidence="5">1.2.4.2</ecNumber>
    </recommendedName>
    <alternativeName>
        <fullName evidence="10">Alpha-ketoglutarate dehydrogenase</fullName>
    </alternativeName>
</protein>
<dbReference type="CDD" id="cd02016">
    <property type="entry name" value="TPP_E1_OGDC_like"/>
    <property type="match status" value="1"/>
</dbReference>
<reference evidence="12 13" key="1">
    <citation type="submission" date="2015-08" db="EMBL/GenBank/DDBJ databases">
        <title>Investigation of the bacterial diversity of lava forest soil.</title>
        <authorList>
            <person name="Lee J.S."/>
        </authorList>
    </citation>
    <scope>NUCLEOTIDE SEQUENCE [LARGE SCALE GENOMIC DNA]</scope>
    <source>
        <strain evidence="12 13">GJW-30</strain>
    </source>
</reference>
<dbReference type="PANTHER" id="PTHR23152:SF4">
    <property type="entry name" value="2-OXOADIPATE DEHYDROGENASE COMPLEX COMPONENT E1"/>
    <property type="match status" value="1"/>
</dbReference>
<dbReference type="SUPFAM" id="SSF52518">
    <property type="entry name" value="Thiamin diphosphate-binding fold (THDP-binding)"/>
    <property type="match status" value="2"/>
</dbReference>
<evidence type="ECO:0000256" key="8">
    <source>
        <dbReference type="ARBA" id="ARBA00023052"/>
    </source>
</evidence>
<comment type="cofactor">
    <cofactor evidence="1">
        <name>thiamine diphosphate</name>
        <dbReference type="ChEBI" id="CHEBI:58937"/>
    </cofactor>
</comment>
<dbReference type="NCBIfam" id="TIGR00239">
    <property type="entry name" value="2oxo_dh_E1"/>
    <property type="match status" value="1"/>
</dbReference>
<dbReference type="GO" id="GO:0045252">
    <property type="term" value="C:oxoglutarate dehydrogenase complex"/>
    <property type="evidence" value="ECO:0007669"/>
    <property type="project" value="TreeGrafter"/>
</dbReference>
<dbReference type="GO" id="GO:0006096">
    <property type="term" value="P:glycolytic process"/>
    <property type="evidence" value="ECO:0007669"/>
    <property type="project" value="UniProtKB-KW"/>
</dbReference>
<dbReference type="Proteomes" id="UP000236884">
    <property type="component" value="Chromosome"/>
</dbReference>
<comment type="similarity">
    <text evidence="3">Belongs to the alpha-ketoglutarate dehydrogenase family.</text>
</comment>
<comment type="function">
    <text evidence="2">E1 component of the 2-oxoglutarate dehydrogenase (OGDH) complex which catalyzes the decarboxylation of 2-oxoglutarate, the first step in the conversion of 2-oxoglutarate to succinyl-CoA and CO(2).</text>
</comment>
<evidence type="ECO:0000256" key="5">
    <source>
        <dbReference type="ARBA" id="ARBA00012280"/>
    </source>
</evidence>
<name>A0A0S3PRX3_9BRAD</name>
<comment type="subunit">
    <text evidence="4">Homodimer. Part of the 2-oxoglutarate dehydrogenase (OGDH) complex composed of E1 (2-oxoglutarate dehydrogenase), E2 (dihydrolipoamide succinyltransferase) and E3 (dihydrolipoamide dehydrogenase); the complex contains multiple copies of the three enzymatic components (E1, E2 and E3).</text>
</comment>
<evidence type="ECO:0000259" key="11">
    <source>
        <dbReference type="SMART" id="SM00861"/>
    </source>
</evidence>
<gene>
    <name evidence="12" type="primary">sucA</name>
    <name evidence="12" type="ORF">GJW-30_1_01220</name>
</gene>
<sequence length="980" mass="109922">MSRQDANAAFAQTSFLYGGNARYLEDLQAAYAKNPNSVDAEWRTFFEALNDGETDKAPSWSRPNWPVRPNDELTAALDGNWSAVEAKLGDKIKGKAAEKGVAIAPEKVQQATRDSVQAIMLIRAYRARGHLHANLDPLGIEKKPPESDLDPTSYGFKEADLDRKIFIDHVLGLEFATLRDIITILKRTYCQTLGVEFMHVSDPAQKAWLQERIEGPDKEISFTPEGKKAIFRKLVEAEGFEKFCDLKFTGTKRFGLDGSESLIPAMEQIIKRGGNLGVKEIVLGMPHRGRLNVLTQVMGKPHRVLFHEFKGGSSTPDDVEGSGDVKYHLGASSDREFDNNKVHLSLTANPSHLEIVDPVVLGKVRAKQDQHGCTADDRTAVLPLLLHGDAAFAGQGVVAECFGLSGLKGHRTGGSIHVIVNNQIGFTTYPRYSRSSPYPSDVAKMIEAPIFHVNGDDPEACVFAAKIATEFRMKFQKPVVIDIFCYRRYGHNEGDEPSFTQPLMYKIIRQHPGVVEIYGKKLIAEGTMTQADVDGVQAEWRAKLDAEYEAGQGYKANKADWLEGVWQGLKVSHDADDPRRGNTGVDIAELKDIGNKITQVPEGFHVHRTIQRFIDNRRKAIETGEGIDWATGEALAFCTVMKEGNRVRLSGQDSERGTFSQRHSVLIDQETEARYKPFNHVAENQGVYEVINSMLSEEAVLGFEYGYSLSEPNALTLWEAQFGDFANGAQVVFDQFISSGERKWLRMSGLVCLLPHGYEGQGPEHSSARLERFLQMSAEDNMQVANCTTPANYFHILRRQLKREIRKPLILMTPKSLLRHKRATSALSEFGADTSFHRLLWDDAQLREGEKIKLVADDKIRRVVMCSGKVYYDLYEEREKRGIDDIYLLRVEQLYPFPTKALVQELSRFKNAEMVWSQEEPRNMGSWFFVEPFIEWVLNTIQAKHRVPRYAGRAASAATATGLMSKHLAQLAAFMEEALG</sequence>
<dbReference type="InterPro" id="IPR031717">
    <property type="entry name" value="ODO-1/KGD_C"/>
</dbReference>
<dbReference type="Gene3D" id="3.40.50.12470">
    <property type="match status" value="1"/>
</dbReference>
<evidence type="ECO:0000256" key="9">
    <source>
        <dbReference type="ARBA" id="ARBA00023152"/>
    </source>
</evidence>
<dbReference type="PIRSF" id="PIRSF000157">
    <property type="entry name" value="Oxoglu_dh_E1"/>
    <property type="match status" value="1"/>
</dbReference>
<dbReference type="FunFam" id="3.40.50.12470:FF:000003">
    <property type="entry name" value="2-oxoglutarate dehydrogenase E1 component"/>
    <property type="match status" value="1"/>
</dbReference>
<dbReference type="Gene3D" id="3.40.50.11610">
    <property type="entry name" value="Multifunctional 2-oxoglutarate metabolism enzyme, C-terminal domain"/>
    <property type="match status" value="1"/>
</dbReference>
<dbReference type="Gene3D" id="3.40.50.970">
    <property type="match status" value="1"/>
</dbReference>
<dbReference type="AlphaFoldDB" id="A0A0S3PRX3"/>
<organism evidence="12 13">
    <name type="scientific">Variibacter gotjawalensis</name>
    <dbReference type="NCBI Taxonomy" id="1333996"/>
    <lineage>
        <taxon>Bacteria</taxon>
        <taxon>Pseudomonadati</taxon>
        <taxon>Pseudomonadota</taxon>
        <taxon>Alphaproteobacteria</taxon>
        <taxon>Hyphomicrobiales</taxon>
        <taxon>Nitrobacteraceae</taxon>
        <taxon>Variibacter</taxon>
    </lineage>
</organism>
<dbReference type="Pfam" id="PF16078">
    <property type="entry name" value="2-oxogl_dehyd_N"/>
    <property type="match status" value="1"/>
</dbReference>
<keyword evidence="9" id="KW-0324">Glycolysis</keyword>
<evidence type="ECO:0000256" key="3">
    <source>
        <dbReference type="ARBA" id="ARBA00006936"/>
    </source>
</evidence>
<evidence type="ECO:0000313" key="12">
    <source>
        <dbReference type="EMBL" id="BAT58693.1"/>
    </source>
</evidence>
<keyword evidence="13" id="KW-1185">Reference proteome</keyword>
<evidence type="ECO:0000256" key="7">
    <source>
        <dbReference type="ARBA" id="ARBA00023002"/>
    </source>
</evidence>
<proteinExistence type="inferred from homology"/>
<dbReference type="Gene3D" id="1.10.287.1150">
    <property type="entry name" value="TPP helical domain"/>
    <property type="match status" value="1"/>
</dbReference>
<dbReference type="GO" id="GO:0030976">
    <property type="term" value="F:thiamine pyrophosphate binding"/>
    <property type="evidence" value="ECO:0007669"/>
    <property type="project" value="InterPro"/>
</dbReference>